<evidence type="ECO:0000313" key="2">
    <source>
        <dbReference type="Proteomes" id="UP000035352"/>
    </source>
</evidence>
<sequence>MDILISENRLTVGVALLTRLAEKVPTVRWRDLDEDVRQAYARHVALLDSDLRRELGVSDLSESAAFYNAYYWVLVFAKRYQARYGFDAGIEQEAFKVLERAPADVDWTVVERVSQAAQQA</sequence>
<dbReference type="STRING" id="413882.AAW51_4220"/>
<dbReference type="OrthoDB" id="2869895at2"/>
<reference evidence="1 2" key="1">
    <citation type="submission" date="2015-05" db="EMBL/GenBank/DDBJ databases">
        <authorList>
            <person name="Tang B."/>
            <person name="Yu Y."/>
        </authorList>
    </citation>
    <scope>NUCLEOTIDE SEQUENCE [LARGE SCALE GENOMIC DNA]</scope>
    <source>
        <strain evidence="1 2">DSM 7029</strain>
    </source>
</reference>
<organism evidence="1 2">
    <name type="scientific">Caldimonas brevitalea</name>
    <dbReference type="NCBI Taxonomy" id="413882"/>
    <lineage>
        <taxon>Bacteria</taxon>
        <taxon>Pseudomonadati</taxon>
        <taxon>Pseudomonadota</taxon>
        <taxon>Betaproteobacteria</taxon>
        <taxon>Burkholderiales</taxon>
        <taxon>Sphaerotilaceae</taxon>
        <taxon>Caldimonas</taxon>
    </lineage>
</organism>
<evidence type="ECO:0000313" key="1">
    <source>
        <dbReference type="EMBL" id="AKJ30911.1"/>
    </source>
</evidence>
<name>A0A0G3BU72_9BURK</name>
<gene>
    <name evidence="1" type="ORF">AAW51_4220</name>
</gene>
<accession>A0A0G3BU72</accession>
<dbReference type="AlphaFoldDB" id="A0A0G3BU72"/>
<dbReference type="KEGG" id="pbh:AAW51_4220"/>
<dbReference type="EMBL" id="CP011371">
    <property type="protein sequence ID" value="AKJ30911.1"/>
    <property type="molecule type" value="Genomic_DNA"/>
</dbReference>
<dbReference type="Proteomes" id="UP000035352">
    <property type="component" value="Chromosome"/>
</dbReference>
<protein>
    <submittedName>
        <fullName evidence="1">Uncharacterized protein</fullName>
    </submittedName>
</protein>
<keyword evidence="2" id="KW-1185">Reference proteome</keyword>
<dbReference type="RefSeq" id="WP_047196167.1">
    <property type="nucleotide sequence ID" value="NZ_CP011371.1"/>
</dbReference>
<proteinExistence type="predicted"/>